<feature type="transmembrane region" description="Helical" evidence="2">
    <location>
        <begin position="21"/>
        <end position="45"/>
    </location>
</feature>
<reference evidence="4" key="1">
    <citation type="submission" date="2018-02" db="EMBL/GenBank/DDBJ databases">
        <authorList>
            <person name="Seth-Smith MB H."/>
            <person name="Seth-Smith H."/>
        </authorList>
    </citation>
    <scope>NUCLEOTIDE SEQUENCE [LARGE SCALE GENOMIC DNA]</scope>
</reference>
<evidence type="ECO:0000313" key="3">
    <source>
        <dbReference type="EMBL" id="VDM90971.1"/>
    </source>
</evidence>
<gene>
    <name evidence="3" type="ORF">MB901379_04583</name>
</gene>
<dbReference type="EMBL" id="LR130759">
    <property type="protein sequence ID" value="VDM90971.1"/>
    <property type="molecule type" value="Genomic_DNA"/>
</dbReference>
<dbReference type="Proteomes" id="UP000269998">
    <property type="component" value="Chromosome"/>
</dbReference>
<evidence type="ECO:0000256" key="2">
    <source>
        <dbReference type="SAM" id="Phobius"/>
    </source>
</evidence>
<dbReference type="KEGG" id="mbai:MB901379_04583"/>
<feature type="region of interest" description="Disordered" evidence="1">
    <location>
        <begin position="73"/>
        <end position="92"/>
    </location>
</feature>
<accession>A0A447GKH9</accession>
<keyword evidence="2" id="KW-0472">Membrane</keyword>
<dbReference type="OrthoDB" id="4732815at2"/>
<protein>
    <submittedName>
        <fullName evidence="3">Uncharacterized protein</fullName>
    </submittedName>
</protein>
<feature type="transmembrane region" description="Helical" evidence="2">
    <location>
        <begin position="51"/>
        <end position="69"/>
    </location>
</feature>
<evidence type="ECO:0000313" key="4">
    <source>
        <dbReference type="Proteomes" id="UP000269998"/>
    </source>
</evidence>
<keyword evidence="2" id="KW-0812">Transmembrane</keyword>
<dbReference type="RefSeq" id="WP_158018570.1">
    <property type="nucleotide sequence ID" value="NZ_CBCSKE010000003.1"/>
</dbReference>
<sequence length="92" mass="9094">MVYRVRATAGPAGPGKLAEDSFSVPGMIVAATWALGLLIGLVGLATGHASVAVAALVLAVISPWIGLVWKSRGPVRKSGRSGSAAAMGVAGL</sequence>
<name>A0A447GKH9_9MYCO</name>
<proteinExistence type="predicted"/>
<evidence type="ECO:0000256" key="1">
    <source>
        <dbReference type="SAM" id="MobiDB-lite"/>
    </source>
</evidence>
<organism evidence="3 4">
    <name type="scientific">Mycobacterium basiliense</name>
    <dbReference type="NCBI Taxonomy" id="2094119"/>
    <lineage>
        <taxon>Bacteria</taxon>
        <taxon>Bacillati</taxon>
        <taxon>Actinomycetota</taxon>
        <taxon>Actinomycetes</taxon>
        <taxon>Mycobacteriales</taxon>
        <taxon>Mycobacteriaceae</taxon>
        <taxon>Mycobacterium</taxon>
    </lineage>
</organism>
<dbReference type="AlphaFoldDB" id="A0A447GKH9"/>
<keyword evidence="4" id="KW-1185">Reference proteome</keyword>
<keyword evidence="2" id="KW-1133">Transmembrane helix</keyword>